<evidence type="ECO:0000313" key="2">
    <source>
        <dbReference type="Proteomes" id="UP000801492"/>
    </source>
</evidence>
<sequence>MRLEINQDKTKFIAWTDHEFERNKEIEITREGGKKYNFNEIKSFKYSRTVFARKPGIQEELNEKLMACSRCVAIGALNTVLKNKSVSKGLKVRM</sequence>
<protein>
    <submittedName>
        <fullName evidence="1">Uncharacterized protein</fullName>
    </submittedName>
</protein>
<dbReference type="Proteomes" id="UP000801492">
    <property type="component" value="Unassembled WGS sequence"/>
</dbReference>
<comment type="caution">
    <text evidence="1">The sequence shown here is derived from an EMBL/GenBank/DDBJ whole genome shotgun (WGS) entry which is preliminary data.</text>
</comment>
<proteinExistence type="predicted"/>
<reference evidence="1" key="1">
    <citation type="submission" date="2019-08" db="EMBL/GenBank/DDBJ databases">
        <title>The genome of the North American firefly Photinus pyralis.</title>
        <authorList>
            <consortium name="Photinus pyralis genome working group"/>
            <person name="Fallon T.R."/>
            <person name="Sander Lower S.E."/>
            <person name="Weng J.-K."/>
        </authorList>
    </citation>
    <scope>NUCLEOTIDE SEQUENCE</scope>
    <source>
        <strain evidence="1">TRF0915ILg1</strain>
        <tissue evidence="1">Whole body</tissue>
    </source>
</reference>
<dbReference type="OrthoDB" id="6780578at2759"/>
<evidence type="ECO:0000313" key="1">
    <source>
        <dbReference type="EMBL" id="KAF2889080.1"/>
    </source>
</evidence>
<dbReference type="AlphaFoldDB" id="A0A8K0G282"/>
<gene>
    <name evidence="1" type="ORF">ILUMI_17093</name>
</gene>
<organism evidence="1 2">
    <name type="scientific">Ignelater luminosus</name>
    <name type="common">Cucubano</name>
    <name type="synonym">Pyrophorus luminosus</name>
    <dbReference type="NCBI Taxonomy" id="2038154"/>
    <lineage>
        <taxon>Eukaryota</taxon>
        <taxon>Metazoa</taxon>
        <taxon>Ecdysozoa</taxon>
        <taxon>Arthropoda</taxon>
        <taxon>Hexapoda</taxon>
        <taxon>Insecta</taxon>
        <taxon>Pterygota</taxon>
        <taxon>Neoptera</taxon>
        <taxon>Endopterygota</taxon>
        <taxon>Coleoptera</taxon>
        <taxon>Polyphaga</taxon>
        <taxon>Elateriformia</taxon>
        <taxon>Elateroidea</taxon>
        <taxon>Elateridae</taxon>
        <taxon>Agrypninae</taxon>
        <taxon>Pyrophorini</taxon>
        <taxon>Ignelater</taxon>
    </lineage>
</organism>
<dbReference type="EMBL" id="VTPC01071024">
    <property type="protein sequence ID" value="KAF2889080.1"/>
    <property type="molecule type" value="Genomic_DNA"/>
</dbReference>
<keyword evidence="2" id="KW-1185">Reference proteome</keyword>
<accession>A0A8K0G282</accession>
<name>A0A8K0G282_IGNLU</name>